<sequence>MASLEEREDRGGPHPRRTAGAMSESLRPGFEWHTTSFIHTAGPLRRRERSRYLETDPSGPVRREGSPTLFAVRRDSRFGFVLCLVPPLRSNLHPRSFHQTYKRRLEFKKRKIQVLLLDLIEIVMSSSLVRLLAQIRAKAEDSDQKPILVMSKAQPFNAEAQQDALSELQPPYIDLLPVELLERVISLGTNDPDFKRQDLKWILTWRGVSQKWKNVIDNCPSLWSTIAVGLTDRPKQVKIQLEKSKGVLLDLQVLECIPMASRSVQLLLDNTLRWRSLMLDGGLEEFVPLLKSTLPSVTNVDIHNKTIPRDYRLFSLVRPNLRRLSLYRVVIAHDFDPPLGLEDLEITNCAERLENRWISALSTNKFHQFLNANPNLRILELKEVSYTSFEDHGLQPVNLSKLEKLTVVGFQVIDLFLAEHHVEVDLTLRVSEGKPPLRAWTTFVRGLRKVKRVTIAVTDGFLHITGEGGPNKVKICLDVRASYKDLRNSILEDILNDAEKDAHISARVELALLDRSDGDPDVSLEVLKLLQTPVSDSLSGKTRWRLPNLDTITICPYGLSYHHLRAFVQARSNDCCIQPASPVTSISIRTRLRGGGSDYEEVLDEVMACIGGGNDGYRAVC</sequence>
<feature type="region of interest" description="Disordered" evidence="1">
    <location>
        <begin position="1"/>
        <end position="25"/>
    </location>
</feature>
<dbReference type="HOGENOM" id="CLU_030294_0_0_1"/>
<name>A0A0C3MD31_9AGAM</name>
<protein>
    <recommendedName>
        <fullName evidence="4">F-box domain-containing protein</fullName>
    </recommendedName>
</protein>
<dbReference type="Proteomes" id="UP000054248">
    <property type="component" value="Unassembled WGS sequence"/>
</dbReference>
<keyword evidence="3" id="KW-1185">Reference proteome</keyword>
<accession>A0A0C3MD31</accession>
<dbReference type="OrthoDB" id="3054765at2759"/>
<dbReference type="AlphaFoldDB" id="A0A0C3MD31"/>
<reference evidence="3" key="2">
    <citation type="submission" date="2015-01" db="EMBL/GenBank/DDBJ databases">
        <title>Evolutionary Origins and Diversification of the Mycorrhizal Mutualists.</title>
        <authorList>
            <consortium name="DOE Joint Genome Institute"/>
            <consortium name="Mycorrhizal Genomics Consortium"/>
            <person name="Kohler A."/>
            <person name="Kuo A."/>
            <person name="Nagy L.G."/>
            <person name="Floudas D."/>
            <person name="Copeland A."/>
            <person name="Barry K.W."/>
            <person name="Cichocki N."/>
            <person name="Veneault-Fourrey C."/>
            <person name="LaButti K."/>
            <person name="Lindquist E.A."/>
            <person name="Lipzen A."/>
            <person name="Lundell T."/>
            <person name="Morin E."/>
            <person name="Murat C."/>
            <person name="Riley R."/>
            <person name="Ohm R."/>
            <person name="Sun H."/>
            <person name="Tunlid A."/>
            <person name="Henrissat B."/>
            <person name="Grigoriev I.V."/>
            <person name="Hibbett D.S."/>
            <person name="Martin F."/>
        </authorList>
    </citation>
    <scope>NUCLEOTIDE SEQUENCE [LARGE SCALE GENOMIC DNA]</scope>
    <source>
        <strain evidence="3">MUT 4182</strain>
    </source>
</reference>
<evidence type="ECO:0008006" key="4">
    <source>
        <dbReference type="Google" id="ProtNLM"/>
    </source>
</evidence>
<feature type="compositionally biased region" description="Basic and acidic residues" evidence="1">
    <location>
        <begin position="1"/>
        <end position="12"/>
    </location>
</feature>
<reference evidence="2 3" key="1">
    <citation type="submission" date="2014-04" db="EMBL/GenBank/DDBJ databases">
        <authorList>
            <consortium name="DOE Joint Genome Institute"/>
            <person name="Kuo A."/>
            <person name="Girlanda M."/>
            <person name="Perotto S."/>
            <person name="Kohler A."/>
            <person name="Nagy L.G."/>
            <person name="Floudas D."/>
            <person name="Copeland A."/>
            <person name="Barry K.W."/>
            <person name="Cichocki N."/>
            <person name="Veneault-Fourrey C."/>
            <person name="LaButti K."/>
            <person name="Lindquist E.A."/>
            <person name="Lipzen A."/>
            <person name="Lundell T."/>
            <person name="Morin E."/>
            <person name="Murat C."/>
            <person name="Sun H."/>
            <person name="Tunlid A."/>
            <person name="Henrissat B."/>
            <person name="Grigoriev I.V."/>
            <person name="Hibbett D.S."/>
            <person name="Martin F."/>
            <person name="Nordberg H.P."/>
            <person name="Cantor M.N."/>
            <person name="Hua S.X."/>
        </authorList>
    </citation>
    <scope>NUCLEOTIDE SEQUENCE [LARGE SCALE GENOMIC DNA]</scope>
    <source>
        <strain evidence="2 3">MUT 4182</strain>
    </source>
</reference>
<evidence type="ECO:0000313" key="2">
    <source>
        <dbReference type="EMBL" id="KIO31687.1"/>
    </source>
</evidence>
<evidence type="ECO:0000256" key="1">
    <source>
        <dbReference type="SAM" id="MobiDB-lite"/>
    </source>
</evidence>
<evidence type="ECO:0000313" key="3">
    <source>
        <dbReference type="Proteomes" id="UP000054248"/>
    </source>
</evidence>
<proteinExistence type="predicted"/>
<dbReference type="EMBL" id="KN822961">
    <property type="protein sequence ID" value="KIO31687.1"/>
    <property type="molecule type" value="Genomic_DNA"/>
</dbReference>
<gene>
    <name evidence="2" type="ORF">M407DRAFT_218881</name>
</gene>
<organism evidence="2 3">
    <name type="scientific">Tulasnella calospora MUT 4182</name>
    <dbReference type="NCBI Taxonomy" id="1051891"/>
    <lineage>
        <taxon>Eukaryota</taxon>
        <taxon>Fungi</taxon>
        <taxon>Dikarya</taxon>
        <taxon>Basidiomycota</taxon>
        <taxon>Agaricomycotina</taxon>
        <taxon>Agaricomycetes</taxon>
        <taxon>Cantharellales</taxon>
        <taxon>Tulasnellaceae</taxon>
        <taxon>Tulasnella</taxon>
    </lineage>
</organism>